<feature type="region of interest" description="Disordered" evidence="1">
    <location>
        <begin position="202"/>
        <end position="224"/>
    </location>
</feature>
<gene>
    <name evidence="4" type="ORF">CU098_010615</name>
</gene>
<dbReference type="OrthoDB" id="2290081at2759"/>
<keyword evidence="3" id="KW-0732">Signal</keyword>
<keyword evidence="2" id="KW-0812">Transmembrane</keyword>
<keyword evidence="2" id="KW-1133">Transmembrane helix</keyword>
<feature type="chain" id="PRO_5016976559" description="Mid2 domain-containing protein" evidence="3">
    <location>
        <begin position="21"/>
        <end position="224"/>
    </location>
</feature>
<feature type="compositionally biased region" description="Polar residues" evidence="1">
    <location>
        <begin position="66"/>
        <end position="84"/>
    </location>
</feature>
<evidence type="ECO:0000256" key="1">
    <source>
        <dbReference type="SAM" id="MobiDB-lite"/>
    </source>
</evidence>
<evidence type="ECO:0000313" key="4">
    <source>
        <dbReference type="EMBL" id="RCH96385.1"/>
    </source>
</evidence>
<feature type="transmembrane region" description="Helical" evidence="2">
    <location>
        <begin position="135"/>
        <end position="156"/>
    </location>
</feature>
<feature type="compositionally biased region" description="Polar residues" evidence="1">
    <location>
        <begin position="208"/>
        <end position="224"/>
    </location>
</feature>
<proteinExistence type="predicted"/>
<feature type="compositionally biased region" description="Low complexity" evidence="1">
    <location>
        <begin position="90"/>
        <end position="120"/>
    </location>
</feature>
<dbReference type="Proteomes" id="UP000253551">
    <property type="component" value="Unassembled WGS sequence"/>
</dbReference>
<feature type="compositionally biased region" description="Low complexity" evidence="1">
    <location>
        <begin position="35"/>
        <end position="65"/>
    </location>
</feature>
<evidence type="ECO:0000256" key="2">
    <source>
        <dbReference type="SAM" id="Phobius"/>
    </source>
</evidence>
<feature type="signal peptide" evidence="3">
    <location>
        <begin position="1"/>
        <end position="20"/>
    </location>
</feature>
<protein>
    <recommendedName>
        <fullName evidence="6">Mid2 domain-containing protein</fullName>
    </recommendedName>
</protein>
<accession>A0A367K2K8</accession>
<reference evidence="4 5" key="1">
    <citation type="journal article" date="2018" name="G3 (Bethesda)">
        <title>Phylogenetic and Phylogenomic Definition of Rhizopus Species.</title>
        <authorList>
            <person name="Gryganskyi A.P."/>
            <person name="Golan J."/>
            <person name="Dolatabadi S."/>
            <person name="Mondo S."/>
            <person name="Robb S."/>
            <person name="Idnurm A."/>
            <person name="Muszewska A."/>
            <person name="Steczkiewicz K."/>
            <person name="Masonjones S."/>
            <person name="Liao H.L."/>
            <person name="Gajdeczka M.T."/>
            <person name="Anike F."/>
            <person name="Vuek A."/>
            <person name="Anishchenko I.M."/>
            <person name="Voigt K."/>
            <person name="de Hoog G.S."/>
            <person name="Smith M.E."/>
            <person name="Heitman J."/>
            <person name="Vilgalys R."/>
            <person name="Stajich J.E."/>
        </authorList>
    </citation>
    <scope>NUCLEOTIDE SEQUENCE [LARGE SCALE GENOMIC DNA]</scope>
    <source>
        <strain evidence="4 5">LSU 92-RS-03</strain>
    </source>
</reference>
<keyword evidence="5" id="KW-1185">Reference proteome</keyword>
<name>A0A367K2K8_RHIST</name>
<keyword evidence="2" id="KW-0472">Membrane</keyword>
<sequence length="224" mass="24420">MKLYLIHGLIFLCLIQLVRTQLNGDNLTKGVVNQASTTNDPATTDPPSTTSSTPETSKETPTSTTQDNSPSTTENSPSQDPTTTMHDRTSSSSSTENTSANEPTSSSPDNNNNQSSQDQNGEGGGEDHNNKIATIAGSIVGGLVGIAMTAGILTWINRRVGWSGRTRRRGQEDFVKNNQETTDVFQRRFVPPNTAYMNLDEAEYHPNEYQTTLKPDQTDQKPNQ</sequence>
<dbReference type="AlphaFoldDB" id="A0A367K2K8"/>
<comment type="caution">
    <text evidence="4">The sequence shown here is derived from an EMBL/GenBank/DDBJ whole genome shotgun (WGS) entry which is preliminary data.</text>
</comment>
<dbReference type="STRING" id="4846.A0A367K2K8"/>
<evidence type="ECO:0000313" key="5">
    <source>
        <dbReference type="Proteomes" id="UP000253551"/>
    </source>
</evidence>
<evidence type="ECO:0008006" key="6">
    <source>
        <dbReference type="Google" id="ProtNLM"/>
    </source>
</evidence>
<feature type="region of interest" description="Disordered" evidence="1">
    <location>
        <begin position="33"/>
        <end position="130"/>
    </location>
</feature>
<evidence type="ECO:0000256" key="3">
    <source>
        <dbReference type="SAM" id="SignalP"/>
    </source>
</evidence>
<dbReference type="EMBL" id="PJQM01002314">
    <property type="protein sequence ID" value="RCH96385.1"/>
    <property type="molecule type" value="Genomic_DNA"/>
</dbReference>
<organism evidence="4 5">
    <name type="scientific">Rhizopus stolonifer</name>
    <name type="common">Rhizopus nigricans</name>
    <dbReference type="NCBI Taxonomy" id="4846"/>
    <lineage>
        <taxon>Eukaryota</taxon>
        <taxon>Fungi</taxon>
        <taxon>Fungi incertae sedis</taxon>
        <taxon>Mucoromycota</taxon>
        <taxon>Mucoromycotina</taxon>
        <taxon>Mucoromycetes</taxon>
        <taxon>Mucorales</taxon>
        <taxon>Mucorineae</taxon>
        <taxon>Rhizopodaceae</taxon>
        <taxon>Rhizopus</taxon>
    </lineage>
</organism>